<dbReference type="GO" id="GO:0032259">
    <property type="term" value="P:methylation"/>
    <property type="evidence" value="ECO:0007669"/>
    <property type="project" value="UniProtKB-KW"/>
</dbReference>
<proteinExistence type="predicted"/>
<evidence type="ECO:0000256" key="2">
    <source>
        <dbReference type="ARBA" id="ARBA00022490"/>
    </source>
</evidence>
<reference evidence="6" key="1">
    <citation type="submission" date="2022-12" db="EMBL/GenBank/DDBJ databases">
        <title>Draft genome assemblies for two species of Escallonia (Escalloniales).</title>
        <authorList>
            <person name="Chanderbali A."/>
            <person name="Dervinis C."/>
            <person name="Anghel I."/>
            <person name="Soltis D."/>
            <person name="Soltis P."/>
            <person name="Zapata F."/>
        </authorList>
    </citation>
    <scope>NUCLEOTIDE SEQUENCE</scope>
    <source>
        <strain evidence="6">UCBG92.1500</strain>
        <tissue evidence="6">Leaf</tissue>
    </source>
</reference>
<dbReference type="GO" id="GO:0016279">
    <property type="term" value="F:protein-lysine N-methyltransferase activity"/>
    <property type="evidence" value="ECO:0007669"/>
    <property type="project" value="InterPro"/>
</dbReference>
<evidence type="ECO:0000256" key="3">
    <source>
        <dbReference type="ARBA" id="ARBA00022603"/>
    </source>
</evidence>
<dbReference type="PANTHER" id="PTHR13200">
    <property type="entry name" value="EEF1A LYSINE METHYLTRANSFERASE 1"/>
    <property type="match status" value="1"/>
</dbReference>
<name>A0AA88UTG9_9ASTE</name>
<evidence type="ECO:0000256" key="4">
    <source>
        <dbReference type="ARBA" id="ARBA00022679"/>
    </source>
</evidence>
<keyword evidence="7" id="KW-1185">Reference proteome</keyword>
<keyword evidence="2" id="KW-0963">Cytoplasm</keyword>
<dbReference type="EMBL" id="JAVXUO010000277">
    <property type="protein sequence ID" value="KAK2993751.1"/>
    <property type="molecule type" value="Genomic_DNA"/>
</dbReference>
<dbReference type="InterPro" id="IPR019369">
    <property type="entry name" value="Efm5/EEF1AKMT1"/>
</dbReference>
<protein>
    <recommendedName>
        <fullName evidence="8">Protein-lysine N-methyltransferase</fullName>
    </recommendedName>
</protein>
<dbReference type="InterPro" id="IPR041370">
    <property type="entry name" value="Mlase_EEF1AKMT1/ZCCHC4"/>
</dbReference>
<organism evidence="6 7">
    <name type="scientific">Escallonia rubra</name>
    <dbReference type="NCBI Taxonomy" id="112253"/>
    <lineage>
        <taxon>Eukaryota</taxon>
        <taxon>Viridiplantae</taxon>
        <taxon>Streptophyta</taxon>
        <taxon>Embryophyta</taxon>
        <taxon>Tracheophyta</taxon>
        <taxon>Spermatophyta</taxon>
        <taxon>Magnoliopsida</taxon>
        <taxon>eudicotyledons</taxon>
        <taxon>Gunneridae</taxon>
        <taxon>Pentapetalae</taxon>
        <taxon>asterids</taxon>
        <taxon>campanulids</taxon>
        <taxon>Escalloniales</taxon>
        <taxon>Escalloniaceae</taxon>
        <taxon>Escallonia</taxon>
    </lineage>
</organism>
<feature type="region of interest" description="Disordered" evidence="5">
    <location>
        <begin position="1"/>
        <end position="20"/>
    </location>
</feature>
<comment type="subcellular location">
    <subcellularLocation>
        <location evidence="1">Cytoplasm</location>
    </subcellularLocation>
</comment>
<dbReference type="AlphaFoldDB" id="A0AA88UTG9"/>
<dbReference type="GO" id="GO:0005737">
    <property type="term" value="C:cytoplasm"/>
    <property type="evidence" value="ECO:0007669"/>
    <property type="project" value="UniProtKB-SubCell"/>
</dbReference>
<evidence type="ECO:0000256" key="1">
    <source>
        <dbReference type="ARBA" id="ARBA00004496"/>
    </source>
</evidence>
<comment type="caution">
    <text evidence="6">The sequence shown here is derived from an EMBL/GenBank/DDBJ whole genome shotgun (WGS) entry which is preliminary data.</text>
</comment>
<evidence type="ECO:0000313" key="6">
    <source>
        <dbReference type="EMBL" id="KAK2993751.1"/>
    </source>
</evidence>
<dbReference type="Proteomes" id="UP001187471">
    <property type="component" value="Unassembled WGS sequence"/>
</dbReference>
<dbReference type="PANTHER" id="PTHR13200:SF0">
    <property type="entry name" value="EEF1A LYSINE METHYLTRANSFERASE 1"/>
    <property type="match status" value="1"/>
</dbReference>
<keyword evidence="4" id="KW-0808">Transferase</keyword>
<evidence type="ECO:0000313" key="7">
    <source>
        <dbReference type="Proteomes" id="UP001187471"/>
    </source>
</evidence>
<evidence type="ECO:0008006" key="8">
    <source>
        <dbReference type="Google" id="ProtNLM"/>
    </source>
</evidence>
<keyword evidence="3" id="KW-0489">Methyltransferase</keyword>
<evidence type="ECO:0000256" key="5">
    <source>
        <dbReference type="SAM" id="MobiDB-lite"/>
    </source>
</evidence>
<accession>A0AA88UTG9</accession>
<gene>
    <name evidence="6" type="ORF">RJ640_009908</name>
</gene>
<dbReference type="Pfam" id="PF10237">
    <property type="entry name" value="N6-adenineMlase"/>
    <property type="match status" value="1"/>
</dbReference>
<sequence length="222" mass="23669">MELVSDNGGHQDEDDDPPMLSSQSLQALRELLAEQNKAFVSDRAAGDGAAEDDVALLTEDWRLSQFWYDRETAYTVAKEVVALCVSIDCPSVACIACPTLYAYLKVGPESAMECAALEVCGVAGLEGKLFITLKADALVLPCILGISQAFDSLSQGVVLQAELLGSCTWVMMSFMPLMLVKTAFNGLIPSLSCEMPSLPLVGGVSLMPSDPYPVVNVDKPPS</sequence>